<accession>A0A369MNH6</accession>
<name>A0A369MNH6_EGGLN</name>
<keyword evidence="1" id="KW-0472">Membrane</keyword>
<organism evidence="2 3">
    <name type="scientific">Eggerthella lenta</name>
    <name type="common">Eubacterium lentum</name>
    <dbReference type="NCBI Taxonomy" id="84112"/>
    <lineage>
        <taxon>Bacteria</taxon>
        <taxon>Bacillati</taxon>
        <taxon>Actinomycetota</taxon>
        <taxon>Coriobacteriia</taxon>
        <taxon>Eggerthellales</taxon>
        <taxon>Eggerthellaceae</taxon>
        <taxon>Eggerthella</taxon>
    </lineage>
</organism>
<comment type="caution">
    <text evidence="2">The sequence shown here is derived from an EMBL/GenBank/DDBJ whole genome shotgun (WGS) entry which is preliminary data.</text>
</comment>
<feature type="transmembrane region" description="Helical" evidence="1">
    <location>
        <begin position="88"/>
        <end position="106"/>
    </location>
</feature>
<gene>
    <name evidence="2" type="ORF">C1875_03420</name>
</gene>
<dbReference type="Pfam" id="PF12725">
    <property type="entry name" value="DUF3810"/>
    <property type="match status" value="1"/>
</dbReference>
<keyword evidence="1" id="KW-0812">Transmembrane</keyword>
<reference evidence="2 3" key="1">
    <citation type="journal article" date="2018" name="Elife">
        <title>Discovery and characterization of a prevalent human gut bacterial enzyme sufficient for the inactivation of a family of plant toxins.</title>
        <authorList>
            <person name="Koppel N."/>
            <person name="Bisanz J.E."/>
            <person name="Pandelia M.E."/>
            <person name="Turnbaugh P.J."/>
            <person name="Balskus E.P."/>
        </authorList>
    </citation>
    <scope>NUCLEOTIDE SEQUENCE [LARGE SCALE GENOMIC DNA]</scope>
    <source>
        <strain evidence="2 3">W1 BHI 6</strain>
    </source>
</reference>
<evidence type="ECO:0000256" key="1">
    <source>
        <dbReference type="SAM" id="Phobius"/>
    </source>
</evidence>
<sequence length="400" mass="44386">MVAGERCACFVGLYCHPMETDESKRGIRKFLLKRMLFVPLGIVALAATSYARQHPDWAEHVYAQGVYPALSSVVGFLPSLVSFSVAEWVAALFLLFCVGYVVYCVRKLVVSKGERGTVAYRAVMGAVSICCVVYFLFTALCGLNYYRYTFTQHTGYDVEEADADAAQRQEELVRLASSLADDLGQTRAQLGDDADLFDAEPGQFEQYAQESVEAMRKLAEQYPVLDRPLYSPPKPVLASELMSYANIGGMFFPFTMESNINVDNPFFVVPWTMTHELAHQCGFMREDEANFIAYLACKQSDDALMRYSGYLLAYDNAVSALRKVDPEAAKAIGSGLSAAVRRDLAQRAEHWAQYEGPIQDVSNAANDTYLKANDQADGMRSYGRMVDLLLAEQRAEGEGA</sequence>
<protein>
    <submittedName>
        <fullName evidence="2">DUF3810 domain-containing protein</fullName>
    </submittedName>
</protein>
<proteinExistence type="predicted"/>
<dbReference type="Proteomes" id="UP000253970">
    <property type="component" value="Unassembled WGS sequence"/>
</dbReference>
<feature type="transmembrane region" description="Helical" evidence="1">
    <location>
        <begin position="31"/>
        <end position="51"/>
    </location>
</feature>
<dbReference type="InterPro" id="IPR024294">
    <property type="entry name" value="DUF3810"/>
</dbReference>
<feature type="transmembrane region" description="Helical" evidence="1">
    <location>
        <begin position="118"/>
        <end position="137"/>
    </location>
</feature>
<dbReference type="EMBL" id="PPTU01000003">
    <property type="protein sequence ID" value="RDB72532.1"/>
    <property type="molecule type" value="Genomic_DNA"/>
</dbReference>
<keyword evidence="1" id="KW-1133">Transmembrane helix</keyword>
<dbReference type="AlphaFoldDB" id="A0A369MNH6"/>
<evidence type="ECO:0000313" key="3">
    <source>
        <dbReference type="Proteomes" id="UP000253970"/>
    </source>
</evidence>
<evidence type="ECO:0000313" key="2">
    <source>
        <dbReference type="EMBL" id="RDB72532.1"/>
    </source>
</evidence>